<evidence type="ECO:0000313" key="2">
    <source>
        <dbReference type="Proteomes" id="UP000291144"/>
    </source>
</evidence>
<comment type="caution">
    <text evidence="1">The sequence shown here is derived from an EMBL/GenBank/DDBJ whole genome shotgun (WGS) entry which is preliminary data.</text>
</comment>
<dbReference type="OrthoDB" id="3362681at2"/>
<proteinExistence type="predicted"/>
<dbReference type="EMBL" id="SJKB01000009">
    <property type="protein sequence ID" value="TCC57978.1"/>
    <property type="molecule type" value="Genomic_DNA"/>
</dbReference>
<reference evidence="1 2" key="1">
    <citation type="submission" date="2019-02" db="EMBL/GenBank/DDBJ databases">
        <title>Kribbella capetownensis sp. nov. and Kribbella speibonae sp. nov., isolated from soil.</title>
        <authorList>
            <person name="Curtis S.M."/>
            <person name="Norton I."/>
            <person name="Everest G.J."/>
            <person name="Meyers P.R."/>
        </authorList>
    </citation>
    <scope>NUCLEOTIDE SEQUENCE [LARGE SCALE GENOMIC DNA]</scope>
    <source>
        <strain evidence="1 2">NRRL B-24813</strain>
    </source>
</reference>
<evidence type="ECO:0000313" key="1">
    <source>
        <dbReference type="EMBL" id="TCC57978.1"/>
    </source>
</evidence>
<dbReference type="SUPFAM" id="SSF81301">
    <property type="entry name" value="Nucleotidyltransferase"/>
    <property type="match status" value="1"/>
</dbReference>
<gene>
    <name evidence="1" type="ORF">E0H73_26870</name>
</gene>
<dbReference type="RefSeq" id="WP_131361343.1">
    <property type="nucleotide sequence ID" value="NZ_SJKB01000009.1"/>
</dbReference>
<dbReference type="InterPro" id="IPR043519">
    <property type="entry name" value="NT_sf"/>
</dbReference>
<dbReference type="Gene3D" id="3.30.460.40">
    <property type="match status" value="1"/>
</dbReference>
<keyword evidence="2" id="KW-1185">Reference proteome</keyword>
<sequence>MPGIVPKPYHPSNLVGGGWQCRHMDGGWSDALRGLAVRLAGTDVEWMLVGSAATALHGAAIEPGDLDVAVSTAVGVRTAATVLPSRTDRSSPTDPIWFSSLAEPTLSFVDPAGGRWTFGRWTLARFRVELAHIDSPAPTDLLVETPAAAVWDERLVIDWKGTQIPVVPVEVQLATMIFRDQPDRLQATLAAVDPASLDADLLRRALAGRETGGTPLKVPDVLRERLANSGAADAGTVKTSRHG</sequence>
<accession>A0A4R0KJ22</accession>
<dbReference type="Proteomes" id="UP000291144">
    <property type="component" value="Unassembled WGS sequence"/>
</dbReference>
<protein>
    <submittedName>
        <fullName evidence="1">Uncharacterized protein</fullName>
    </submittedName>
</protein>
<dbReference type="AlphaFoldDB" id="A0A4R0KJ22"/>
<name>A0A4R0KJ22_9ACTN</name>
<organism evidence="1 2">
    <name type="scientific">Kribbella pittospori</name>
    <dbReference type="NCBI Taxonomy" id="722689"/>
    <lineage>
        <taxon>Bacteria</taxon>
        <taxon>Bacillati</taxon>
        <taxon>Actinomycetota</taxon>
        <taxon>Actinomycetes</taxon>
        <taxon>Propionibacteriales</taxon>
        <taxon>Kribbellaceae</taxon>
        <taxon>Kribbella</taxon>
    </lineage>
</organism>